<dbReference type="Pfam" id="PF00010">
    <property type="entry name" value="HLH"/>
    <property type="match status" value="1"/>
</dbReference>
<evidence type="ECO:0000256" key="4">
    <source>
        <dbReference type="ARBA" id="ARBA00023163"/>
    </source>
</evidence>
<keyword evidence="3" id="KW-0238">DNA-binding</keyword>
<reference evidence="7" key="1">
    <citation type="submission" date="2023-02" db="EMBL/GenBank/DDBJ databases">
        <title>Genome of toxic invasive species Heracleum sosnowskyi carries increased number of genes despite the absence of recent whole-genome duplications.</title>
        <authorList>
            <person name="Schelkunov M."/>
            <person name="Shtratnikova V."/>
            <person name="Makarenko M."/>
            <person name="Klepikova A."/>
            <person name="Omelchenko D."/>
            <person name="Novikova G."/>
            <person name="Obukhova E."/>
            <person name="Bogdanov V."/>
            <person name="Penin A."/>
            <person name="Logacheva M."/>
        </authorList>
    </citation>
    <scope>NUCLEOTIDE SEQUENCE</scope>
    <source>
        <strain evidence="7">Hsosn_3</strain>
        <tissue evidence="7">Leaf</tissue>
    </source>
</reference>
<organism evidence="7 8">
    <name type="scientific">Heracleum sosnowskyi</name>
    <dbReference type="NCBI Taxonomy" id="360622"/>
    <lineage>
        <taxon>Eukaryota</taxon>
        <taxon>Viridiplantae</taxon>
        <taxon>Streptophyta</taxon>
        <taxon>Embryophyta</taxon>
        <taxon>Tracheophyta</taxon>
        <taxon>Spermatophyta</taxon>
        <taxon>Magnoliopsida</taxon>
        <taxon>eudicotyledons</taxon>
        <taxon>Gunneridae</taxon>
        <taxon>Pentapetalae</taxon>
        <taxon>asterids</taxon>
        <taxon>campanulids</taxon>
        <taxon>Apiales</taxon>
        <taxon>Apiaceae</taxon>
        <taxon>Apioideae</taxon>
        <taxon>apioid superclade</taxon>
        <taxon>Tordylieae</taxon>
        <taxon>Tordyliinae</taxon>
        <taxon>Heracleum</taxon>
    </lineage>
</organism>
<dbReference type="PANTHER" id="PTHR13935">
    <property type="entry name" value="ACHAETE-SCUTE TRANSCRIPTION FACTOR-RELATED"/>
    <property type="match status" value="1"/>
</dbReference>
<dbReference type="PROSITE" id="PS50888">
    <property type="entry name" value="BHLH"/>
    <property type="match status" value="1"/>
</dbReference>
<sequence length="204" mass="23367">MSTLSPPLFQTFGWPIEDPVINHEYNDFYALTDSFPNSFLHLPSTLDEQPQVGLGSDSSALEPTSVKKINHNANERDRRKKMNSLYSFLRSLLPASDQARKLSIPNTVSRVLKYIPELQNEVEKLIRKKEQLTSRISKRGELIQFESQRNNSTLQSYSSTVSASLLGDRDVTIQISTYEANMSLLSEAIWLFHFHTTVNKYNIR</sequence>
<name>A0AAD8HF81_9APIA</name>
<evidence type="ECO:0000256" key="5">
    <source>
        <dbReference type="ARBA" id="ARBA00023242"/>
    </source>
</evidence>
<evidence type="ECO:0000256" key="3">
    <source>
        <dbReference type="ARBA" id="ARBA00023125"/>
    </source>
</evidence>
<dbReference type="EMBL" id="JAUIZM010000009">
    <property type="protein sequence ID" value="KAK1366006.1"/>
    <property type="molecule type" value="Genomic_DNA"/>
</dbReference>
<dbReference type="GO" id="GO:0000977">
    <property type="term" value="F:RNA polymerase II transcription regulatory region sequence-specific DNA binding"/>
    <property type="evidence" value="ECO:0007669"/>
    <property type="project" value="TreeGrafter"/>
</dbReference>
<dbReference type="GO" id="GO:0000981">
    <property type="term" value="F:DNA-binding transcription factor activity, RNA polymerase II-specific"/>
    <property type="evidence" value="ECO:0007669"/>
    <property type="project" value="TreeGrafter"/>
</dbReference>
<accession>A0AAD8HF81</accession>
<keyword evidence="4" id="KW-0804">Transcription</keyword>
<comment type="subcellular location">
    <subcellularLocation>
        <location evidence="1">Nucleus</location>
    </subcellularLocation>
</comment>
<dbReference type="InterPro" id="IPR011598">
    <property type="entry name" value="bHLH_dom"/>
</dbReference>
<dbReference type="FunFam" id="4.10.280.10:FF:000074">
    <property type="entry name" value="Transcription factor ORG2"/>
    <property type="match status" value="1"/>
</dbReference>
<reference evidence="7" key="2">
    <citation type="submission" date="2023-05" db="EMBL/GenBank/DDBJ databases">
        <authorList>
            <person name="Schelkunov M.I."/>
        </authorList>
    </citation>
    <scope>NUCLEOTIDE SEQUENCE</scope>
    <source>
        <strain evidence="7">Hsosn_3</strain>
        <tissue evidence="7">Leaf</tissue>
    </source>
</reference>
<keyword evidence="5" id="KW-0539">Nucleus</keyword>
<feature type="domain" description="BHLH" evidence="6">
    <location>
        <begin position="66"/>
        <end position="118"/>
    </location>
</feature>
<proteinExistence type="predicted"/>
<comment type="caution">
    <text evidence="7">The sequence shown here is derived from an EMBL/GenBank/DDBJ whole genome shotgun (WGS) entry which is preliminary data.</text>
</comment>
<dbReference type="InterPro" id="IPR036638">
    <property type="entry name" value="HLH_DNA-bd_sf"/>
</dbReference>
<evidence type="ECO:0000313" key="8">
    <source>
        <dbReference type="Proteomes" id="UP001237642"/>
    </source>
</evidence>
<dbReference type="SMART" id="SM00353">
    <property type="entry name" value="HLH"/>
    <property type="match status" value="1"/>
</dbReference>
<dbReference type="GO" id="GO:0010106">
    <property type="term" value="P:cellular response to iron ion starvation"/>
    <property type="evidence" value="ECO:0007669"/>
    <property type="project" value="UniProtKB-ARBA"/>
</dbReference>
<gene>
    <name evidence="7" type="ORF">POM88_041567</name>
</gene>
<dbReference type="GO" id="GO:0090575">
    <property type="term" value="C:RNA polymerase II transcription regulator complex"/>
    <property type="evidence" value="ECO:0007669"/>
    <property type="project" value="TreeGrafter"/>
</dbReference>
<dbReference type="AlphaFoldDB" id="A0AAD8HF81"/>
<keyword evidence="8" id="KW-1185">Reference proteome</keyword>
<evidence type="ECO:0000256" key="1">
    <source>
        <dbReference type="ARBA" id="ARBA00004123"/>
    </source>
</evidence>
<dbReference type="Gene3D" id="4.10.280.10">
    <property type="entry name" value="Helix-loop-helix DNA-binding domain"/>
    <property type="match status" value="1"/>
</dbReference>
<evidence type="ECO:0000259" key="6">
    <source>
        <dbReference type="PROSITE" id="PS50888"/>
    </source>
</evidence>
<dbReference type="PANTHER" id="PTHR13935:SF41">
    <property type="entry name" value="TRANSCRIPTION FACTOR ORG2-RELATED"/>
    <property type="match status" value="1"/>
</dbReference>
<dbReference type="GO" id="GO:0046983">
    <property type="term" value="F:protein dimerization activity"/>
    <property type="evidence" value="ECO:0007669"/>
    <property type="project" value="InterPro"/>
</dbReference>
<dbReference type="Proteomes" id="UP001237642">
    <property type="component" value="Unassembled WGS sequence"/>
</dbReference>
<evidence type="ECO:0000256" key="2">
    <source>
        <dbReference type="ARBA" id="ARBA00023015"/>
    </source>
</evidence>
<keyword evidence="2" id="KW-0805">Transcription regulation</keyword>
<protein>
    <submittedName>
        <fullName evidence="7">Basic helix-loop-helix transcription factor</fullName>
    </submittedName>
</protein>
<dbReference type="CDD" id="cd18914">
    <property type="entry name" value="bHLH_AtORG2_like"/>
    <property type="match status" value="1"/>
</dbReference>
<evidence type="ECO:0000313" key="7">
    <source>
        <dbReference type="EMBL" id="KAK1366006.1"/>
    </source>
</evidence>
<dbReference type="SUPFAM" id="SSF47459">
    <property type="entry name" value="HLH, helix-loop-helix DNA-binding domain"/>
    <property type="match status" value="1"/>
</dbReference>
<dbReference type="InterPro" id="IPR015660">
    <property type="entry name" value="MASH1/Ascl1a-like"/>
</dbReference>